<dbReference type="Proteomes" id="UP001446871">
    <property type="component" value="Unassembled WGS sequence"/>
</dbReference>
<dbReference type="EMBL" id="JAQQWM010000006">
    <property type="protein sequence ID" value="KAK8059727.1"/>
    <property type="molecule type" value="Genomic_DNA"/>
</dbReference>
<reference evidence="1 2" key="1">
    <citation type="submission" date="2023-01" db="EMBL/GenBank/DDBJ databases">
        <title>Analysis of 21 Apiospora genomes using comparative genomics revels a genus with tremendous synthesis potential of carbohydrate active enzymes and secondary metabolites.</title>
        <authorList>
            <person name="Sorensen T."/>
        </authorList>
    </citation>
    <scope>NUCLEOTIDE SEQUENCE [LARGE SCALE GENOMIC DNA]</scope>
    <source>
        <strain evidence="1 2">CBS 83171</strain>
    </source>
</reference>
<proteinExistence type="predicted"/>
<name>A0ABR1ULE6_9PEZI</name>
<comment type="caution">
    <text evidence="1">The sequence shown here is derived from an EMBL/GenBank/DDBJ whole genome shotgun (WGS) entry which is preliminary data.</text>
</comment>
<keyword evidence="2" id="KW-1185">Reference proteome</keyword>
<organism evidence="1 2">
    <name type="scientific">Apiospora saccharicola</name>
    <dbReference type="NCBI Taxonomy" id="335842"/>
    <lineage>
        <taxon>Eukaryota</taxon>
        <taxon>Fungi</taxon>
        <taxon>Dikarya</taxon>
        <taxon>Ascomycota</taxon>
        <taxon>Pezizomycotina</taxon>
        <taxon>Sordariomycetes</taxon>
        <taxon>Xylariomycetidae</taxon>
        <taxon>Amphisphaeriales</taxon>
        <taxon>Apiosporaceae</taxon>
        <taxon>Apiospora</taxon>
    </lineage>
</organism>
<accession>A0ABR1ULE6</accession>
<protein>
    <submittedName>
        <fullName evidence="1">Uncharacterized protein</fullName>
    </submittedName>
</protein>
<sequence length="100" mass="10872">MKGRFGARVLRLPTDGDTVVGPALGRFILPKAADSEQWFWACWPDQELSHYTCALVHGEDIDGDSIREDARKMVGMLPVVDNAGELSIAATAASRMPTLT</sequence>
<evidence type="ECO:0000313" key="2">
    <source>
        <dbReference type="Proteomes" id="UP001446871"/>
    </source>
</evidence>
<evidence type="ECO:0000313" key="1">
    <source>
        <dbReference type="EMBL" id="KAK8059727.1"/>
    </source>
</evidence>
<gene>
    <name evidence="1" type="ORF">PG996_009657</name>
</gene>